<dbReference type="PANTHER" id="PTHR12192">
    <property type="entry name" value="CATION TRANSPORT PROTEIN CHAC-RELATED"/>
    <property type="match status" value="1"/>
</dbReference>
<dbReference type="EMBL" id="AAOT01000043">
    <property type="protein sequence ID" value="EAR49882.1"/>
    <property type="molecule type" value="Genomic_DNA"/>
</dbReference>
<evidence type="ECO:0000313" key="4">
    <source>
        <dbReference type="Proteomes" id="UP000003635"/>
    </source>
</evidence>
<gene>
    <name evidence="3" type="ORF">OG2516_14146</name>
</gene>
<dbReference type="AlphaFoldDB" id="Q2CB48"/>
<dbReference type="Proteomes" id="UP000003635">
    <property type="component" value="Unassembled WGS sequence"/>
</dbReference>
<dbReference type="Pfam" id="PF04752">
    <property type="entry name" value="ChaC"/>
    <property type="match status" value="1"/>
</dbReference>
<dbReference type="GO" id="GO:0005737">
    <property type="term" value="C:cytoplasm"/>
    <property type="evidence" value="ECO:0007669"/>
    <property type="project" value="TreeGrafter"/>
</dbReference>
<dbReference type="InterPro" id="IPR036568">
    <property type="entry name" value="GGCT-like_sf"/>
</dbReference>
<accession>Q2CB48</accession>
<comment type="caution">
    <text evidence="3">The sequence shown here is derived from an EMBL/GenBank/DDBJ whole genome shotgun (WGS) entry which is preliminary data.</text>
</comment>
<dbReference type="STRING" id="314256.OG2516_14146"/>
<dbReference type="eggNOG" id="COG3703">
    <property type="taxonomic scope" value="Bacteria"/>
</dbReference>
<evidence type="ECO:0000256" key="2">
    <source>
        <dbReference type="ARBA" id="ARBA00023239"/>
    </source>
</evidence>
<dbReference type="EC" id="4.3.2.7" evidence="1"/>
<evidence type="ECO:0000256" key="1">
    <source>
        <dbReference type="ARBA" id="ARBA00012344"/>
    </source>
</evidence>
<sequence length="183" mass="20323">MTLWVFGYGSLLWNPGFVPAETALARLDDYHRSFCMLSIHHRGSEAEPGLVLALDAQEGAVCTGLALRVAPADEERVLAELRERELISSAYYEARVPLALTDGREVEALAYIVDATHRQYVQIDLETQARMIARAHGGRGPNTDYLVNTHDHLGQLGIHDPDMDWLVARVRDIVGEKSAPTTF</sequence>
<keyword evidence="2" id="KW-0456">Lyase</keyword>
<dbReference type="PANTHER" id="PTHR12192:SF2">
    <property type="entry name" value="GLUTATHIONE-SPECIFIC GAMMA-GLUTAMYLCYCLOTRANSFERASE 2"/>
    <property type="match status" value="1"/>
</dbReference>
<dbReference type="SUPFAM" id="SSF110857">
    <property type="entry name" value="Gamma-glutamyl cyclotransferase-like"/>
    <property type="match status" value="1"/>
</dbReference>
<dbReference type="InterPro" id="IPR013024">
    <property type="entry name" value="GGCT-like"/>
</dbReference>
<reference evidence="3 4" key="1">
    <citation type="journal article" date="2010" name="J. Bacteriol.">
        <title>Genome sequences of Oceanicola granulosus HTCC2516(T) and Oceanicola batsensis HTCC2597(TDelta).</title>
        <authorList>
            <person name="Thrash J.C."/>
            <person name="Cho J.C."/>
            <person name="Vergin K.L."/>
            <person name="Giovannoni S.J."/>
        </authorList>
    </citation>
    <scope>NUCLEOTIDE SEQUENCE [LARGE SCALE GENOMIC DNA]</scope>
    <source>
        <strain evidence="4">ATCC BAA-861 / DSM 15982 / KCTC 12143 / HTCC2516</strain>
    </source>
</reference>
<name>Q2CB48_OCEGH</name>
<proteinExistence type="predicted"/>
<dbReference type="Gene3D" id="3.10.490.10">
    <property type="entry name" value="Gamma-glutamyl cyclotransferase-like"/>
    <property type="match status" value="1"/>
</dbReference>
<dbReference type="RefSeq" id="WP_007256345.1">
    <property type="nucleotide sequence ID" value="NZ_CH724108.1"/>
</dbReference>
<dbReference type="InterPro" id="IPR006840">
    <property type="entry name" value="ChaC"/>
</dbReference>
<keyword evidence="4" id="KW-1185">Reference proteome</keyword>
<dbReference type="GO" id="GO:0061928">
    <property type="term" value="F:glutathione specific gamma-glutamylcyclotransferase activity"/>
    <property type="evidence" value="ECO:0007669"/>
    <property type="project" value="UniProtKB-EC"/>
</dbReference>
<dbReference type="OrthoDB" id="9795692at2"/>
<evidence type="ECO:0000313" key="3">
    <source>
        <dbReference type="EMBL" id="EAR49882.1"/>
    </source>
</evidence>
<protein>
    <recommendedName>
        <fullName evidence="1">glutathione-specific gamma-glutamylcyclotransferase</fullName>
        <ecNumber evidence="1">4.3.2.7</ecNumber>
    </recommendedName>
</protein>
<dbReference type="HOGENOM" id="CLU_070703_1_1_5"/>
<dbReference type="CDD" id="cd06661">
    <property type="entry name" value="GGCT_like"/>
    <property type="match status" value="1"/>
</dbReference>
<organism evidence="3 4">
    <name type="scientific">Oceanicola granulosus (strain ATCC BAA-861 / DSM 15982 / KCTC 12143 / HTCC2516)</name>
    <dbReference type="NCBI Taxonomy" id="314256"/>
    <lineage>
        <taxon>Bacteria</taxon>
        <taxon>Pseudomonadati</taxon>
        <taxon>Pseudomonadota</taxon>
        <taxon>Alphaproteobacteria</taxon>
        <taxon>Rhodobacterales</taxon>
        <taxon>Roseobacteraceae</taxon>
        <taxon>Oceanicola</taxon>
    </lineage>
</organism>
<dbReference type="GO" id="GO:0006751">
    <property type="term" value="P:glutathione catabolic process"/>
    <property type="evidence" value="ECO:0007669"/>
    <property type="project" value="InterPro"/>
</dbReference>